<gene>
    <name evidence="2" type="ORF">Rhopal_000305-T1</name>
</gene>
<dbReference type="Proteomes" id="UP001342314">
    <property type="component" value="Unassembled WGS sequence"/>
</dbReference>
<sequence length="501" mass="54156">MAGIGGTTPLDFDLAATPATAPTAKPAKPFDGANYHAPEDWLFIAATAHVAPPLTFLNPTSIALSLTNSVPSLAENGTTKFEQEIYRNLLKCDATLSYSEWQAAYAVYESMFPRLFGPASAKLFGKWTMAHRSAIAARFSTRAWPILRWYDILVRRRFWDEITFNQANKSKDGKVAPPTTKVWDDGLFSQAASRYEADPRDILDVFKRVETPAASLVRVIGQALRTEPKHLTKQIDELVEAQKVVDMATIGQGTKGSASPFPSTPSPAPSHSIAASTQQYGQQQYGQQPQQQPGFTSFFPGTLPPQHPSPRLMTPTSVQQHVANPVPSNIRCGMCGSVGNHMYSSCTAYNSALLERRYNGPSLFLKGSNVALCNGWNIGRCSVIACKYGHFCSHCGNSAHGLFFCPSRSPNTVAASNFPPRAPQQPAQLPPPPPPPPPAPAPAPIQQQQPAPATGANATTVAANEGEPASKKSRTEEPVPSMTELIKAYTEKNPQSFPQGE</sequence>
<evidence type="ECO:0000313" key="3">
    <source>
        <dbReference type="Proteomes" id="UP001342314"/>
    </source>
</evidence>
<feature type="compositionally biased region" description="Pro residues" evidence="1">
    <location>
        <begin position="420"/>
        <end position="443"/>
    </location>
</feature>
<evidence type="ECO:0000313" key="2">
    <source>
        <dbReference type="EMBL" id="GJN87356.1"/>
    </source>
</evidence>
<feature type="compositionally biased region" description="Low complexity" evidence="1">
    <location>
        <begin position="269"/>
        <end position="294"/>
    </location>
</feature>
<comment type="caution">
    <text evidence="2">The sequence shown here is derived from an EMBL/GenBank/DDBJ whole genome shotgun (WGS) entry which is preliminary data.</text>
</comment>
<dbReference type="EMBL" id="BQKY01000001">
    <property type="protein sequence ID" value="GJN87356.1"/>
    <property type="molecule type" value="Genomic_DNA"/>
</dbReference>
<evidence type="ECO:0000256" key="1">
    <source>
        <dbReference type="SAM" id="MobiDB-lite"/>
    </source>
</evidence>
<feature type="compositionally biased region" description="Low complexity" evidence="1">
    <location>
        <begin position="444"/>
        <end position="453"/>
    </location>
</feature>
<feature type="region of interest" description="Disordered" evidence="1">
    <location>
        <begin position="252"/>
        <end position="317"/>
    </location>
</feature>
<dbReference type="AlphaFoldDB" id="A0AAV5GCK1"/>
<keyword evidence="3" id="KW-1185">Reference proteome</keyword>
<protein>
    <recommendedName>
        <fullName evidence="4">Gag protein</fullName>
    </recommendedName>
</protein>
<accession>A0AAV5GCK1</accession>
<feature type="compositionally biased region" description="Polar residues" evidence="1">
    <location>
        <begin position="492"/>
        <end position="501"/>
    </location>
</feature>
<proteinExistence type="predicted"/>
<evidence type="ECO:0008006" key="4">
    <source>
        <dbReference type="Google" id="ProtNLM"/>
    </source>
</evidence>
<reference evidence="2 3" key="1">
    <citation type="submission" date="2021-12" db="EMBL/GenBank/DDBJ databases">
        <title>High titer production of polyol ester of fatty acids by Rhodotorula paludigena BS15 towards product separation-free biomass refinery.</title>
        <authorList>
            <person name="Mano J."/>
            <person name="Ono H."/>
            <person name="Tanaka T."/>
            <person name="Naito K."/>
            <person name="Sushida H."/>
            <person name="Ike M."/>
            <person name="Tokuyasu K."/>
            <person name="Kitaoka M."/>
        </authorList>
    </citation>
    <scope>NUCLEOTIDE SEQUENCE [LARGE SCALE GENOMIC DNA]</scope>
    <source>
        <strain evidence="2 3">BS15</strain>
    </source>
</reference>
<feature type="region of interest" description="Disordered" evidence="1">
    <location>
        <begin position="415"/>
        <end position="501"/>
    </location>
</feature>
<name>A0AAV5GCK1_9BASI</name>
<feature type="compositionally biased region" description="Basic and acidic residues" evidence="1">
    <location>
        <begin position="468"/>
        <end position="477"/>
    </location>
</feature>
<organism evidence="2 3">
    <name type="scientific">Rhodotorula paludigena</name>
    <dbReference type="NCBI Taxonomy" id="86838"/>
    <lineage>
        <taxon>Eukaryota</taxon>
        <taxon>Fungi</taxon>
        <taxon>Dikarya</taxon>
        <taxon>Basidiomycota</taxon>
        <taxon>Pucciniomycotina</taxon>
        <taxon>Microbotryomycetes</taxon>
        <taxon>Sporidiobolales</taxon>
        <taxon>Sporidiobolaceae</taxon>
        <taxon>Rhodotorula</taxon>
    </lineage>
</organism>